<keyword evidence="2 12" id="KW-0004">4Fe-4S</keyword>
<dbReference type="SFLD" id="SFLDG01067">
    <property type="entry name" value="SPASM/twitch_domain_containing"/>
    <property type="match status" value="1"/>
</dbReference>
<gene>
    <name evidence="12 14" type="primary">moaA</name>
    <name evidence="14" type="ORF">GCM10023095_26260</name>
</gene>
<evidence type="ECO:0000256" key="4">
    <source>
        <dbReference type="ARBA" id="ARBA00022723"/>
    </source>
</evidence>
<dbReference type="EMBL" id="BAABFC010000019">
    <property type="protein sequence ID" value="GAA4502102.1"/>
    <property type="molecule type" value="Genomic_DNA"/>
</dbReference>
<dbReference type="InterPro" id="IPR058240">
    <property type="entry name" value="rSAM_sf"/>
</dbReference>
<organism evidence="14 15">
    <name type="scientific">Pseudaeromonas paramecii</name>
    <dbReference type="NCBI Taxonomy" id="2138166"/>
    <lineage>
        <taxon>Bacteria</taxon>
        <taxon>Pseudomonadati</taxon>
        <taxon>Pseudomonadota</taxon>
        <taxon>Gammaproteobacteria</taxon>
        <taxon>Aeromonadales</taxon>
        <taxon>Aeromonadaceae</taxon>
        <taxon>Pseudaeromonas</taxon>
    </lineage>
</organism>
<protein>
    <recommendedName>
        <fullName evidence="1 12">GTP 3',8-cyclase</fullName>
        <ecNumber evidence="1 12">4.1.99.22</ecNumber>
    </recommendedName>
    <alternativeName>
        <fullName evidence="12">Molybdenum cofactor biosynthesis protein A</fullName>
    </alternativeName>
</protein>
<evidence type="ECO:0000256" key="5">
    <source>
        <dbReference type="ARBA" id="ARBA00022741"/>
    </source>
</evidence>
<keyword evidence="5 12" id="KW-0547">Nucleotide-binding</keyword>
<keyword evidence="6 12" id="KW-0408">Iron</keyword>
<evidence type="ECO:0000256" key="9">
    <source>
        <dbReference type="ARBA" id="ARBA00023150"/>
    </source>
</evidence>
<proteinExistence type="inferred from homology"/>
<dbReference type="SUPFAM" id="SSF102114">
    <property type="entry name" value="Radical SAM enzymes"/>
    <property type="match status" value="1"/>
</dbReference>
<sequence>MWQLNQSLDGGQGAAVPAPSATGLQDRFARRFGYLRLSLTEVCNFRCSYCLPDGYRPADGKRPGFLGRDELLRVARAFVALGTTKIRLTGGEPSLRRDLTEIIADLAALPQAPRLALTTNGYRLQAQAAAWRQAGLAQLNVSIDSLDPREFALITGDSRLPQILDGLEAAWAAGFGTIKVNTVLLKGLNDHALGNFLAWIRDKPIQLRFIELMQTGQRQAYFDRHHLDGTALLASLLNQGWQPVPRGVDDGPAQVLRHPDYVGELGFILPYSPDFCASCNRLRVSASGQLHLCLFGDGGIDLRDLLQADAQQADLMRRLQQALQHKARAHRLHQGNAGVREHLASIGG</sequence>
<comment type="subunit">
    <text evidence="12">Monomer and homodimer.</text>
</comment>
<keyword evidence="3 12" id="KW-0949">S-adenosyl-L-methionine</keyword>
<dbReference type="PROSITE" id="PS51918">
    <property type="entry name" value="RADICAL_SAM"/>
    <property type="match status" value="1"/>
</dbReference>
<dbReference type="Pfam" id="PF06463">
    <property type="entry name" value="Mob_synth_C"/>
    <property type="match status" value="1"/>
</dbReference>
<dbReference type="InterPro" id="IPR006638">
    <property type="entry name" value="Elp3/MiaA/NifB-like_rSAM"/>
</dbReference>
<dbReference type="Gene3D" id="3.20.20.70">
    <property type="entry name" value="Aldolase class I"/>
    <property type="match status" value="1"/>
</dbReference>
<keyword evidence="7 12" id="KW-0411">Iron-sulfur</keyword>
<feature type="binding site" evidence="12">
    <location>
        <position position="49"/>
    </location>
    <ligand>
        <name>S-adenosyl-L-methionine</name>
        <dbReference type="ChEBI" id="CHEBI:59789"/>
    </ligand>
</feature>
<keyword evidence="10 12" id="KW-0456">Lyase</keyword>
<dbReference type="SMART" id="SM00729">
    <property type="entry name" value="Elp3"/>
    <property type="match status" value="1"/>
</dbReference>
<dbReference type="InterPro" id="IPR040064">
    <property type="entry name" value="MoaA-like"/>
</dbReference>
<dbReference type="InterPro" id="IPR013483">
    <property type="entry name" value="MoaA"/>
</dbReference>
<feature type="binding site" evidence="12">
    <location>
        <position position="118"/>
    </location>
    <ligand>
        <name>GTP</name>
        <dbReference type="ChEBI" id="CHEBI:37565"/>
    </ligand>
</feature>
<evidence type="ECO:0000256" key="7">
    <source>
        <dbReference type="ARBA" id="ARBA00023014"/>
    </source>
</evidence>
<feature type="domain" description="Radical SAM core" evidence="13">
    <location>
        <begin position="27"/>
        <end position="253"/>
    </location>
</feature>
<keyword evidence="8 12" id="KW-0342">GTP-binding</keyword>
<feature type="binding site" evidence="12">
    <location>
        <position position="142"/>
    </location>
    <ligand>
        <name>S-adenosyl-L-methionine</name>
        <dbReference type="ChEBI" id="CHEBI:59789"/>
    </ligand>
</feature>
<evidence type="ECO:0000313" key="14">
    <source>
        <dbReference type="EMBL" id="GAA4502102.1"/>
    </source>
</evidence>
<feature type="binding site" evidence="12">
    <location>
        <position position="179"/>
    </location>
    <ligand>
        <name>GTP</name>
        <dbReference type="ChEBI" id="CHEBI:37565"/>
    </ligand>
</feature>
<feature type="binding site" evidence="12">
    <location>
        <position position="279"/>
    </location>
    <ligand>
        <name>[4Fe-4S] cluster</name>
        <dbReference type="ChEBI" id="CHEBI:49883"/>
        <label>2</label>
        <note>4Fe-4S-substrate</note>
    </ligand>
</feature>
<dbReference type="EC" id="4.1.99.22" evidence="1 12"/>
<comment type="catalytic activity">
    <reaction evidence="11 12">
        <text>GTP + AH2 + S-adenosyl-L-methionine = (8S)-3',8-cyclo-7,8-dihydroguanosine 5'-triphosphate + 5'-deoxyadenosine + L-methionine + A + H(+)</text>
        <dbReference type="Rhea" id="RHEA:49576"/>
        <dbReference type="ChEBI" id="CHEBI:13193"/>
        <dbReference type="ChEBI" id="CHEBI:15378"/>
        <dbReference type="ChEBI" id="CHEBI:17319"/>
        <dbReference type="ChEBI" id="CHEBI:17499"/>
        <dbReference type="ChEBI" id="CHEBI:37565"/>
        <dbReference type="ChEBI" id="CHEBI:57844"/>
        <dbReference type="ChEBI" id="CHEBI:59789"/>
        <dbReference type="ChEBI" id="CHEBI:131766"/>
        <dbReference type="EC" id="4.1.99.22"/>
    </reaction>
</comment>
<evidence type="ECO:0000313" key="15">
    <source>
        <dbReference type="Proteomes" id="UP001501321"/>
    </source>
</evidence>
<dbReference type="CDD" id="cd21117">
    <property type="entry name" value="Twitch_MoaA"/>
    <property type="match status" value="1"/>
</dbReference>
<dbReference type="PANTHER" id="PTHR22960">
    <property type="entry name" value="MOLYBDOPTERIN COFACTOR SYNTHESIS PROTEIN A"/>
    <property type="match status" value="1"/>
</dbReference>
<feature type="binding site" evidence="12">
    <location>
        <position position="213"/>
    </location>
    <ligand>
        <name>S-adenosyl-L-methionine</name>
        <dbReference type="ChEBI" id="CHEBI:59789"/>
    </ligand>
</feature>
<feature type="binding site" evidence="12">
    <location>
        <position position="50"/>
    </location>
    <ligand>
        <name>[4Fe-4S] cluster</name>
        <dbReference type="ChEBI" id="CHEBI:49883"/>
        <label>1</label>
        <note>4Fe-4S-S-AdoMet</note>
    </ligand>
</feature>
<keyword evidence="4 12" id="KW-0479">Metal-binding</keyword>
<dbReference type="HAMAP" id="MF_01225_B">
    <property type="entry name" value="MoaA_B"/>
    <property type="match status" value="1"/>
</dbReference>
<dbReference type="SFLD" id="SFLDG01383">
    <property type="entry name" value="cyclic_pyranopterin_phosphate"/>
    <property type="match status" value="1"/>
</dbReference>
<evidence type="ECO:0000256" key="2">
    <source>
        <dbReference type="ARBA" id="ARBA00022485"/>
    </source>
</evidence>
<feature type="binding site" evidence="12">
    <location>
        <begin position="281"/>
        <end position="283"/>
    </location>
    <ligand>
        <name>GTP</name>
        <dbReference type="ChEBI" id="CHEBI:37565"/>
    </ligand>
</feature>
<dbReference type="PANTHER" id="PTHR22960:SF28">
    <property type="entry name" value="GTP 3',8-CYCLASE"/>
    <property type="match status" value="1"/>
</dbReference>
<dbReference type="PROSITE" id="PS01305">
    <property type="entry name" value="MOAA_NIFB_PQQE"/>
    <property type="match status" value="1"/>
</dbReference>
<comment type="function">
    <text evidence="12">Catalyzes the cyclization of GTP to (8S)-3',8-cyclo-7,8-dihydroguanosine 5'-triphosphate.</text>
</comment>
<feature type="binding site" evidence="12">
    <location>
        <position position="293"/>
    </location>
    <ligand>
        <name>[4Fe-4S] cluster</name>
        <dbReference type="ChEBI" id="CHEBI:49883"/>
        <label>2</label>
        <note>4Fe-4S-substrate</note>
    </ligand>
</feature>
<evidence type="ECO:0000256" key="12">
    <source>
        <dbReference type="HAMAP-Rule" id="MF_01225"/>
    </source>
</evidence>
<comment type="similarity">
    <text evidence="12">Belongs to the radical SAM superfamily. MoaA family.</text>
</comment>
<feature type="binding site" evidence="12">
    <location>
        <position position="276"/>
    </location>
    <ligand>
        <name>[4Fe-4S] cluster</name>
        <dbReference type="ChEBI" id="CHEBI:49883"/>
        <label>2</label>
        <note>4Fe-4S-substrate</note>
    </ligand>
</feature>
<evidence type="ECO:0000256" key="10">
    <source>
        <dbReference type="ARBA" id="ARBA00023239"/>
    </source>
</evidence>
<reference evidence="15" key="1">
    <citation type="journal article" date="2019" name="Int. J. Syst. Evol. Microbiol.">
        <title>The Global Catalogue of Microorganisms (GCM) 10K type strain sequencing project: providing services to taxonomists for standard genome sequencing and annotation.</title>
        <authorList>
            <consortium name="The Broad Institute Genomics Platform"/>
            <consortium name="The Broad Institute Genome Sequencing Center for Infectious Disease"/>
            <person name="Wu L."/>
            <person name="Ma J."/>
        </authorList>
    </citation>
    <scope>NUCLEOTIDE SEQUENCE [LARGE SCALE GENOMIC DNA]</scope>
    <source>
        <strain evidence="15">JCM 32226</strain>
    </source>
</reference>
<dbReference type="NCBIfam" id="TIGR02666">
    <property type="entry name" value="moaA"/>
    <property type="match status" value="1"/>
</dbReference>
<evidence type="ECO:0000256" key="3">
    <source>
        <dbReference type="ARBA" id="ARBA00022691"/>
    </source>
</evidence>
<dbReference type="InterPro" id="IPR000385">
    <property type="entry name" value="MoaA_NifB_PqqE_Fe-S-bd_CS"/>
</dbReference>
<dbReference type="SFLD" id="SFLDS00029">
    <property type="entry name" value="Radical_SAM"/>
    <property type="match status" value="1"/>
</dbReference>
<evidence type="ECO:0000256" key="11">
    <source>
        <dbReference type="ARBA" id="ARBA00048697"/>
    </source>
</evidence>
<dbReference type="RefSeq" id="WP_345013872.1">
    <property type="nucleotide sequence ID" value="NZ_BAABFC010000019.1"/>
</dbReference>
<keyword evidence="9 12" id="KW-0501">Molybdenum cofactor biosynthesis</keyword>
<evidence type="ECO:0000256" key="1">
    <source>
        <dbReference type="ARBA" id="ARBA00012167"/>
    </source>
</evidence>
<dbReference type="Proteomes" id="UP001501321">
    <property type="component" value="Unassembled WGS sequence"/>
</dbReference>
<dbReference type="InterPro" id="IPR050105">
    <property type="entry name" value="MoCo_biosynth_MoaA/MoaC"/>
</dbReference>
<dbReference type="CDD" id="cd01335">
    <property type="entry name" value="Radical_SAM"/>
    <property type="match status" value="1"/>
</dbReference>
<dbReference type="InterPro" id="IPR007197">
    <property type="entry name" value="rSAM"/>
</dbReference>
<feature type="binding site" evidence="12">
    <location>
        <position position="91"/>
    </location>
    <ligand>
        <name>S-adenosyl-L-methionine</name>
        <dbReference type="ChEBI" id="CHEBI:59789"/>
    </ligand>
</feature>
<comment type="pathway">
    <text evidence="12">Cofactor biosynthesis; molybdopterin biosynthesis.</text>
</comment>
<dbReference type="SFLD" id="SFLDG01386">
    <property type="entry name" value="main_SPASM_domain-containing"/>
    <property type="match status" value="1"/>
</dbReference>
<dbReference type="InterPro" id="IPR013785">
    <property type="entry name" value="Aldolase_TIM"/>
</dbReference>
<dbReference type="InterPro" id="IPR010505">
    <property type="entry name" value="MoaA_twitch"/>
</dbReference>
<comment type="caution">
    <text evidence="14">The sequence shown here is derived from an EMBL/GenBank/DDBJ whole genome shotgun (WGS) entry which is preliminary data.</text>
</comment>
<accession>A0ABP8QFC7</accession>
<comment type="cofactor">
    <cofactor evidence="12">
        <name>[4Fe-4S] cluster</name>
        <dbReference type="ChEBI" id="CHEBI:49883"/>
    </cofactor>
    <text evidence="12">Binds 2 [4Fe-4S] clusters. Binds 1 [4Fe-4S] cluster coordinated with 3 cysteines and an exchangeable S-adenosyl-L-methionine and 1 [4Fe-4S] cluster coordinated with 3 cysteines and the GTP-derived substrate.</text>
</comment>
<keyword evidence="15" id="KW-1185">Reference proteome</keyword>
<feature type="binding site" evidence="12">
    <location>
        <position position="36"/>
    </location>
    <ligand>
        <name>GTP</name>
        <dbReference type="ChEBI" id="CHEBI:37565"/>
    </ligand>
</feature>
<feature type="binding site" evidence="12">
    <location>
        <position position="87"/>
    </location>
    <ligand>
        <name>GTP</name>
        <dbReference type="ChEBI" id="CHEBI:37565"/>
    </ligand>
</feature>
<evidence type="ECO:0000259" key="13">
    <source>
        <dbReference type="PROSITE" id="PS51918"/>
    </source>
</evidence>
<feature type="binding site" evidence="12">
    <location>
        <position position="43"/>
    </location>
    <ligand>
        <name>[4Fe-4S] cluster</name>
        <dbReference type="ChEBI" id="CHEBI:49883"/>
        <label>1</label>
        <note>4Fe-4S-S-AdoMet</note>
    </ligand>
</feature>
<name>A0ABP8QFC7_9GAMM</name>
<evidence type="ECO:0000256" key="8">
    <source>
        <dbReference type="ARBA" id="ARBA00023134"/>
    </source>
</evidence>
<feature type="binding site" evidence="12">
    <location>
        <position position="47"/>
    </location>
    <ligand>
        <name>[4Fe-4S] cluster</name>
        <dbReference type="ChEBI" id="CHEBI:49883"/>
        <label>1</label>
        <note>4Fe-4S-S-AdoMet</note>
    </ligand>
</feature>
<dbReference type="Pfam" id="PF04055">
    <property type="entry name" value="Radical_SAM"/>
    <property type="match status" value="1"/>
</dbReference>
<evidence type="ECO:0000256" key="6">
    <source>
        <dbReference type="ARBA" id="ARBA00023004"/>
    </source>
</evidence>